<dbReference type="EMBL" id="LR796476">
    <property type="protein sequence ID" value="CAB4147651.1"/>
    <property type="molecule type" value="Genomic_DNA"/>
</dbReference>
<accession>A0A6J5MNL7</accession>
<feature type="region of interest" description="Disordered" evidence="1">
    <location>
        <begin position="1"/>
        <end position="27"/>
    </location>
</feature>
<proteinExistence type="predicted"/>
<evidence type="ECO:0000256" key="1">
    <source>
        <dbReference type="SAM" id="MobiDB-lite"/>
    </source>
</evidence>
<name>A0A6J5MNL7_9CAUD</name>
<gene>
    <name evidence="2" type="ORF">UFOVP513_44</name>
</gene>
<sequence>MATKIPEEGKGVLFSNDKKGNEKAPDFKGEVMANGKLIKLSAWKRTSAYGELISLAVNPMATQQYPREVKQQDDQDVPF</sequence>
<protein>
    <submittedName>
        <fullName evidence="2">Uncharacterized protein</fullName>
    </submittedName>
</protein>
<evidence type="ECO:0000313" key="2">
    <source>
        <dbReference type="EMBL" id="CAB4147651.1"/>
    </source>
</evidence>
<organism evidence="2">
    <name type="scientific">uncultured Caudovirales phage</name>
    <dbReference type="NCBI Taxonomy" id="2100421"/>
    <lineage>
        <taxon>Viruses</taxon>
        <taxon>Duplodnaviria</taxon>
        <taxon>Heunggongvirae</taxon>
        <taxon>Uroviricota</taxon>
        <taxon>Caudoviricetes</taxon>
        <taxon>Peduoviridae</taxon>
        <taxon>Maltschvirus</taxon>
        <taxon>Maltschvirus maltsch</taxon>
    </lineage>
</organism>
<reference evidence="2" key="1">
    <citation type="submission" date="2020-04" db="EMBL/GenBank/DDBJ databases">
        <authorList>
            <person name="Chiriac C."/>
            <person name="Salcher M."/>
            <person name="Ghai R."/>
            <person name="Kavagutti S V."/>
        </authorList>
    </citation>
    <scope>NUCLEOTIDE SEQUENCE</scope>
</reference>